<protein>
    <submittedName>
        <fullName evidence="1">Uncharacterized protein</fullName>
    </submittedName>
</protein>
<dbReference type="Proteomes" id="UP000268048">
    <property type="component" value="Chromosome"/>
</dbReference>
<gene>
    <name evidence="1" type="ORF">C4K04_1023</name>
</gene>
<dbReference type="EMBL" id="CP027753">
    <property type="protein sequence ID" value="AZE46715.1"/>
    <property type="molecule type" value="Genomic_DNA"/>
</dbReference>
<evidence type="ECO:0000313" key="1">
    <source>
        <dbReference type="EMBL" id="AZE46715.1"/>
    </source>
</evidence>
<dbReference type="AlphaFoldDB" id="A0A3G7TI02"/>
<evidence type="ECO:0000313" key="2">
    <source>
        <dbReference type="Proteomes" id="UP000268048"/>
    </source>
</evidence>
<sequence>MAYAMLTTRALNLSCGGCEISFPRLYEVNRHHAECLPVDSEWQDLDNF</sequence>
<accession>A0A3G7TI02</accession>
<reference evidence="1 2" key="1">
    <citation type="submission" date="2018-03" db="EMBL/GenBank/DDBJ databases">
        <title>Diversity of phytobeneficial traits revealed by whole-genome analysis of worldwide-isolated phenazine-producing Pseudomonas spp.</title>
        <authorList>
            <person name="Biessy A."/>
            <person name="Novinscak A."/>
            <person name="Blom J."/>
            <person name="Leger G."/>
            <person name="Thomashow L.S."/>
            <person name="Cazorla F.M."/>
            <person name="Josic D."/>
            <person name="Filion M."/>
        </authorList>
    </citation>
    <scope>NUCLEOTIDE SEQUENCE [LARGE SCALE GENOMIC DNA]</scope>
    <source>
        <strain evidence="1 2">B25</strain>
    </source>
</reference>
<name>A0A3G7TI02_9PSED</name>
<proteinExistence type="predicted"/>
<organism evidence="1 2">
    <name type="scientific">Pseudomonas chlororaphis</name>
    <dbReference type="NCBI Taxonomy" id="587753"/>
    <lineage>
        <taxon>Bacteria</taxon>
        <taxon>Pseudomonadati</taxon>
        <taxon>Pseudomonadota</taxon>
        <taxon>Gammaproteobacteria</taxon>
        <taxon>Pseudomonadales</taxon>
        <taxon>Pseudomonadaceae</taxon>
        <taxon>Pseudomonas</taxon>
    </lineage>
</organism>